<feature type="compositionally biased region" description="Basic and acidic residues" evidence="14">
    <location>
        <begin position="462"/>
        <end position="471"/>
    </location>
</feature>
<evidence type="ECO:0000256" key="13">
    <source>
        <dbReference type="RuleBase" id="RU003914"/>
    </source>
</evidence>
<dbReference type="HAMAP" id="MF_00303">
    <property type="entry name" value="Trigger_factor_Tig"/>
    <property type="match status" value="1"/>
</dbReference>
<evidence type="ECO:0000256" key="9">
    <source>
        <dbReference type="ARBA" id="ARBA00023306"/>
    </source>
</evidence>
<accession>A0ABP4Y3R0</accession>
<feature type="compositionally biased region" description="Acidic residues" evidence="14">
    <location>
        <begin position="420"/>
        <end position="449"/>
    </location>
</feature>
<dbReference type="InterPro" id="IPR008880">
    <property type="entry name" value="Trigger_fac_C"/>
</dbReference>
<keyword evidence="9 11" id="KW-0131">Cell cycle</keyword>
<keyword evidence="6 11" id="KW-0697">Rotamase</keyword>
<dbReference type="EC" id="5.2.1.8" evidence="3 11"/>
<dbReference type="EMBL" id="BAAAPO010000040">
    <property type="protein sequence ID" value="GAA1800606.1"/>
    <property type="molecule type" value="Genomic_DNA"/>
</dbReference>
<comment type="domain">
    <text evidence="11">Consists of 3 domains; the N-terminus binds the ribosome, the middle domain has PPIase activity, while the C-terminus has intrinsic chaperone activity on its own.</text>
</comment>
<gene>
    <name evidence="11 16" type="primary">tig</name>
    <name evidence="16" type="ORF">GCM10009811_25530</name>
</gene>
<evidence type="ECO:0000313" key="17">
    <source>
        <dbReference type="Proteomes" id="UP001499938"/>
    </source>
</evidence>
<proteinExistence type="inferred from homology"/>
<dbReference type="Gene3D" id="3.30.70.1050">
    <property type="entry name" value="Trigger factor ribosome-binding domain"/>
    <property type="match status" value="1"/>
</dbReference>
<dbReference type="InterPro" id="IPR001179">
    <property type="entry name" value="PPIase_FKBP_dom"/>
</dbReference>
<feature type="domain" description="PPIase FKBP-type" evidence="15">
    <location>
        <begin position="164"/>
        <end position="217"/>
    </location>
</feature>
<dbReference type="SUPFAM" id="SSF54534">
    <property type="entry name" value="FKBP-like"/>
    <property type="match status" value="1"/>
</dbReference>
<evidence type="ECO:0000256" key="4">
    <source>
        <dbReference type="ARBA" id="ARBA00016902"/>
    </source>
</evidence>
<evidence type="ECO:0000256" key="12">
    <source>
        <dbReference type="PROSITE-ProRule" id="PRU00277"/>
    </source>
</evidence>
<organism evidence="16 17">
    <name type="scientific">Nostocoides veronense</name>
    <dbReference type="NCBI Taxonomy" id="330836"/>
    <lineage>
        <taxon>Bacteria</taxon>
        <taxon>Bacillati</taxon>
        <taxon>Actinomycetota</taxon>
        <taxon>Actinomycetes</taxon>
        <taxon>Micrococcales</taxon>
        <taxon>Intrasporangiaceae</taxon>
        <taxon>Nostocoides</taxon>
    </lineage>
</organism>
<comment type="similarity">
    <text evidence="2 11 13">Belongs to the FKBP-type PPIase family. Tig subfamily.</text>
</comment>
<reference evidence="17" key="1">
    <citation type="journal article" date="2019" name="Int. J. Syst. Evol. Microbiol.">
        <title>The Global Catalogue of Microorganisms (GCM) 10K type strain sequencing project: providing services to taxonomists for standard genome sequencing and annotation.</title>
        <authorList>
            <consortium name="The Broad Institute Genomics Platform"/>
            <consortium name="The Broad Institute Genome Sequencing Center for Infectious Disease"/>
            <person name="Wu L."/>
            <person name="Ma J."/>
        </authorList>
    </citation>
    <scope>NUCLEOTIDE SEQUENCE [LARGE SCALE GENOMIC DNA]</scope>
    <source>
        <strain evidence="17">JCM 15592</strain>
    </source>
</reference>
<dbReference type="Pfam" id="PF00254">
    <property type="entry name" value="FKBP_C"/>
    <property type="match status" value="1"/>
</dbReference>
<dbReference type="InterPro" id="IPR037041">
    <property type="entry name" value="Trigger_fac_C_sf"/>
</dbReference>
<evidence type="ECO:0000256" key="7">
    <source>
        <dbReference type="ARBA" id="ARBA00023186"/>
    </source>
</evidence>
<dbReference type="PANTHER" id="PTHR30560:SF3">
    <property type="entry name" value="TRIGGER FACTOR-LIKE PROTEIN TIG, CHLOROPLASTIC"/>
    <property type="match status" value="1"/>
</dbReference>
<evidence type="ECO:0000256" key="5">
    <source>
        <dbReference type="ARBA" id="ARBA00022618"/>
    </source>
</evidence>
<evidence type="ECO:0000256" key="1">
    <source>
        <dbReference type="ARBA" id="ARBA00000971"/>
    </source>
</evidence>
<dbReference type="PANTHER" id="PTHR30560">
    <property type="entry name" value="TRIGGER FACTOR CHAPERONE AND PEPTIDYL-PROLYL CIS/TRANS ISOMERASE"/>
    <property type="match status" value="1"/>
</dbReference>
<dbReference type="Pfam" id="PF05697">
    <property type="entry name" value="Trigger_N"/>
    <property type="match status" value="1"/>
</dbReference>
<evidence type="ECO:0000256" key="6">
    <source>
        <dbReference type="ARBA" id="ARBA00023110"/>
    </source>
</evidence>
<dbReference type="InterPro" id="IPR005215">
    <property type="entry name" value="Trig_fac"/>
</dbReference>
<evidence type="ECO:0000256" key="3">
    <source>
        <dbReference type="ARBA" id="ARBA00013194"/>
    </source>
</evidence>
<evidence type="ECO:0000256" key="2">
    <source>
        <dbReference type="ARBA" id="ARBA00005464"/>
    </source>
</evidence>
<comment type="function">
    <text evidence="11">Involved in protein export. Acts as a chaperone by maintaining the newly synthesized protein in an open conformation. Functions as a peptidyl-prolyl cis-trans isomerase.</text>
</comment>
<dbReference type="PROSITE" id="PS50059">
    <property type="entry name" value="FKBP_PPIASE"/>
    <property type="match status" value="1"/>
</dbReference>
<keyword evidence="17" id="KW-1185">Reference proteome</keyword>
<dbReference type="SUPFAM" id="SSF109998">
    <property type="entry name" value="Triger factor/SurA peptide-binding domain-like"/>
    <property type="match status" value="1"/>
</dbReference>
<name>A0ABP4Y3R0_9MICO</name>
<dbReference type="Gene3D" id="3.10.50.40">
    <property type="match status" value="1"/>
</dbReference>
<dbReference type="Proteomes" id="UP001499938">
    <property type="component" value="Unassembled WGS sequence"/>
</dbReference>
<feature type="region of interest" description="Disordered" evidence="14">
    <location>
        <begin position="419"/>
        <end position="471"/>
    </location>
</feature>
<comment type="catalytic activity">
    <reaction evidence="1 11 12">
        <text>[protein]-peptidylproline (omega=180) = [protein]-peptidylproline (omega=0)</text>
        <dbReference type="Rhea" id="RHEA:16237"/>
        <dbReference type="Rhea" id="RHEA-COMP:10747"/>
        <dbReference type="Rhea" id="RHEA-COMP:10748"/>
        <dbReference type="ChEBI" id="CHEBI:83833"/>
        <dbReference type="ChEBI" id="CHEBI:83834"/>
        <dbReference type="EC" id="5.2.1.8"/>
    </reaction>
</comment>
<protein>
    <recommendedName>
        <fullName evidence="4 11">Trigger factor</fullName>
        <shortName evidence="11">TF</shortName>
        <ecNumber evidence="3 11">5.2.1.8</ecNumber>
    </recommendedName>
    <alternativeName>
        <fullName evidence="10 11">PPIase</fullName>
    </alternativeName>
</protein>
<dbReference type="Gene3D" id="1.10.3120.10">
    <property type="entry name" value="Trigger factor, C-terminal domain"/>
    <property type="match status" value="1"/>
</dbReference>
<evidence type="ECO:0000256" key="11">
    <source>
        <dbReference type="HAMAP-Rule" id="MF_00303"/>
    </source>
</evidence>
<comment type="caution">
    <text evidence="16">The sequence shown here is derived from an EMBL/GenBank/DDBJ whole genome shotgun (WGS) entry which is preliminary data.</text>
</comment>
<dbReference type="InterPro" id="IPR036611">
    <property type="entry name" value="Trigger_fac_ribosome-bd_sf"/>
</dbReference>
<dbReference type="InterPro" id="IPR027304">
    <property type="entry name" value="Trigger_fact/SurA_dom_sf"/>
</dbReference>
<dbReference type="SUPFAM" id="SSF102735">
    <property type="entry name" value="Trigger factor ribosome-binding domain"/>
    <property type="match status" value="1"/>
</dbReference>
<dbReference type="InterPro" id="IPR046357">
    <property type="entry name" value="PPIase_dom_sf"/>
</dbReference>
<evidence type="ECO:0000259" key="15">
    <source>
        <dbReference type="PROSITE" id="PS50059"/>
    </source>
</evidence>
<evidence type="ECO:0000256" key="8">
    <source>
        <dbReference type="ARBA" id="ARBA00023235"/>
    </source>
</evidence>
<dbReference type="PIRSF" id="PIRSF003095">
    <property type="entry name" value="Trigger_factor"/>
    <property type="match status" value="1"/>
</dbReference>
<comment type="subcellular location">
    <subcellularLocation>
        <location evidence="11">Cytoplasm</location>
    </subcellularLocation>
    <text evidence="11">About half TF is bound to the ribosome near the polypeptide exit tunnel while the other half is free in the cytoplasm.</text>
</comment>
<dbReference type="NCBIfam" id="TIGR00115">
    <property type="entry name" value="tig"/>
    <property type="match status" value="1"/>
</dbReference>
<evidence type="ECO:0000256" key="14">
    <source>
        <dbReference type="SAM" id="MobiDB-lite"/>
    </source>
</evidence>
<evidence type="ECO:0000256" key="10">
    <source>
        <dbReference type="ARBA" id="ARBA00029986"/>
    </source>
</evidence>
<dbReference type="RefSeq" id="WP_344085998.1">
    <property type="nucleotide sequence ID" value="NZ_BAAAPO010000040.1"/>
</dbReference>
<dbReference type="Pfam" id="PF05698">
    <property type="entry name" value="Trigger_C"/>
    <property type="match status" value="1"/>
</dbReference>
<keyword evidence="11" id="KW-0963">Cytoplasm</keyword>
<keyword evidence="8 11" id="KW-0413">Isomerase</keyword>
<sequence>MKSAVENLTPTRVKLVVEVPYEELKPSIDAAYRTIGSQVTIPGFRKGKVPARIIDQRMGKGAVLQEAVNEAMPGLYAQAVEESAVRPIGQPEVEITAVPVDESETLNFTAEMDVVPAFTLPDLDGIAVTVDDVELTDEDVAEELEKLRTRFGTLVTVERAAVDGDFVSIDLSATIDGEPIDEVSGISYEIGSGNMLPGMDEALIGMSAGESKDFTAPLAGGDRAGQEADCTVTLQAVKERELPELNDDFAQLASEFDTLEELKANVSEVALQAKKFEQGVSARDKILEHLLDSVDLELPQGVIDAEVNAHLEGEGRLEDDEHRAEVQESTARALKAQFILDAIVEQDEVEVSQQEFVEYLLMQAQQYGMDPNQFAQAIDANNQVPGMVGEVARRKALAGVLDRAKITDASGNEVDLAELAPDEDDDDTLETNEVVEDVAADAEPVDEATDAAATEEYAGSHAGEDLDAPKA</sequence>
<keyword evidence="7 11" id="KW-0143">Chaperone</keyword>
<evidence type="ECO:0000313" key="16">
    <source>
        <dbReference type="EMBL" id="GAA1800606.1"/>
    </source>
</evidence>
<dbReference type="InterPro" id="IPR008881">
    <property type="entry name" value="Trigger_fac_ribosome-bd_bac"/>
</dbReference>
<keyword evidence="5 11" id="KW-0132">Cell division</keyword>